<gene>
    <name evidence="3" type="ORF">BHQ10_005607</name>
</gene>
<protein>
    <submittedName>
        <fullName evidence="3">Uncharacterized protein</fullName>
    </submittedName>
</protein>
<evidence type="ECO:0000313" key="3">
    <source>
        <dbReference type="EMBL" id="RAO69595.1"/>
    </source>
</evidence>
<evidence type="ECO:0000256" key="1">
    <source>
        <dbReference type="SAM" id="MobiDB-lite"/>
    </source>
</evidence>
<feature type="transmembrane region" description="Helical" evidence="2">
    <location>
        <begin position="260"/>
        <end position="280"/>
    </location>
</feature>
<dbReference type="RefSeq" id="XP_040734111.1">
    <property type="nucleotide sequence ID" value="XM_040878102.1"/>
</dbReference>
<sequence length="419" mass="46795">MADPVDTTVETTVDTTVETTVETTDGPPPLPYSLRQRKRSIAFFWTLFVIDTLAQPLILYFALRYGTSLSLNLVFSISTAALGGVSVFEYFYRLYNLVRSTSRARPLNARKSWLDFFQINFTIVWLMLAVELIVGTVHPVPYIRLLAMPLPTVMFYFGGVHLTLDILRMSGHKAPFRISSTPQGSVMPTALYVLVEDIVAVDGGGGQSFRYALRKRYLSSPYFRRMLFEMNCFWAGGSLIAAAAITAIIFTTPINVAYTLGWSLPFAWAGIWTLITFPWVRAELRREKETWGMVQRNHGGEPFTDDITANPRTRMNSFQARILPFTTREKQTSPERSSSTIEGPGTVHDNVGNNVVADHSTRAAGDEENFVAAVTAEEGTIGAGGLERSASRHDHETTSPTNIHNDNHNIDPNRDVEKQ</sequence>
<keyword evidence="4" id="KW-1185">Reference proteome</keyword>
<keyword evidence="2" id="KW-0812">Transmembrane</keyword>
<organism evidence="3 4">
    <name type="scientific">Talaromyces amestolkiae</name>
    <dbReference type="NCBI Taxonomy" id="1196081"/>
    <lineage>
        <taxon>Eukaryota</taxon>
        <taxon>Fungi</taxon>
        <taxon>Dikarya</taxon>
        <taxon>Ascomycota</taxon>
        <taxon>Pezizomycotina</taxon>
        <taxon>Eurotiomycetes</taxon>
        <taxon>Eurotiomycetidae</taxon>
        <taxon>Eurotiales</taxon>
        <taxon>Trichocomaceae</taxon>
        <taxon>Talaromyces</taxon>
        <taxon>Talaromyces sect. Talaromyces</taxon>
    </lineage>
</organism>
<reference evidence="3 4" key="1">
    <citation type="journal article" date="2017" name="Biotechnol. Biofuels">
        <title>Differential beta-glucosidase expression as a function of carbon source availability in Talaromyces amestolkiae: a genomic and proteomic approach.</title>
        <authorList>
            <person name="de Eugenio L.I."/>
            <person name="Mendez-Liter J.A."/>
            <person name="Nieto-Dominguez M."/>
            <person name="Alonso L."/>
            <person name="Gil-Munoz J."/>
            <person name="Barriuso J."/>
            <person name="Prieto A."/>
            <person name="Martinez M.J."/>
        </authorList>
    </citation>
    <scope>NUCLEOTIDE SEQUENCE [LARGE SCALE GENOMIC DNA]</scope>
    <source>
        <strain evidence="3 4">CIB</strain>
    </source>
</reference>
<feature type="region of interest" description="Disordered" evidence="1">
    <location>
        <begin position="377"/>
        <end position="419"/>
    </location>
</feature>
<evidence type="ECO:0000313" key="4">
    <source>
        <dbReference type="Proteomes" id="UP000249363"/>
    </source>
</evidence>
<dbReference type="PANTHER" id="PTHR42024:SF1">
    <property type="entry name" value="AMINO ACID PERMEASE_ SLC12A DOMAIN-CONTAINING PROTEIN"/>
    <property type="match status" value="1"/>
</dbReference>
<keyword evidence="2" id="KW-1133">Transmembrane helix</keyword>
<feature type="transmembrane region" description="Helical" evidence="2">
    <location>
        <begin position="42"/>
        <end position="63"/>
    </location>
</feature>
<proteinExistence type="predicted"/>
<feature type="transmembrane region" description="Helical" evidence="2">
    <location>
        <begin position="69"/>
        <end position="92"/>
    </location>
</feature>
<dbReference type="OrthoDB" id="4838853at2759"/>
<dbReference type="GeneID" id="63794823"/>
<name>A0A364L1C3_TALAM</name>
<dbReference type="Proteomes" id="UP000249363">
    <property type="component" value="Unassembled WGS sequence"/>
</dbReference>
<feature type="compositionally biased region" description="Basic and acidic residues" evidence="1">
    <location>
        <begin position="405"/>
        <end position="419"/>
    </location>
</feature>
<dbReference type="STRING" id="1196081.A0A364L1C3"/>
<keyword evidence="2" id="KW-0472">Membrane</keyword>
<dbReference type="PANTHER" id="PTHR42024">
    <property type="entry name" value="AMINO ACID PERMEASE_ SLC12A DOMAIN-CONTAINING PROTEIN"/>
    <property type="match status" value="1"/>
</dbReference>
<dbReference type="AlphaFoldDB" id="A0A364L1C3"/>
<feature type="transmembrane region" description="Helical" evidence="2">
    <location>
        <begin position="113"/>
        <end position="134"/>
    </location>
</feature>
<dbReference type="EMBL" id="MIKG01000010">
    <property type="protein sequence ID" value="RAO69595.1"/>
    <property type="molecule type" value="Genomic_DNA"/>
</dbReference>
<feature type="transmembrane region" description="Helical" evidence="2">
    <location>
        <begin position="232"/>
        <end position="254"/>
    </location>
</feature>
<evidence type="ECO:0000256" key="2">
    <source>
        <dbReference type="SAM" id="Phobius"/>
    </source>
</evidence>
<accession>A0A364L1C3</accession>
<comment type="caution">
    <text evidence="3">The sequence shown here is derived from an EMBL/GenBank/DDBJ whole genome shotgun (WGS) entry which is preliminary data.</text>
</comment>
<feature type="transmembrane region" description="Helical" evidence="2">
    <location>
        <begin position="146"/>
        <end position="167"/>
    </location>
</feature>
<feature type="region of interest" description="Disordered" evidence="1">
    <location>
        <begin position="326"/>
        <end position="353"/>
    </location>
</feature>